<sequence length="119" mass="13528">MASCSSRFFYECHIALKDNLAEIIRNREVESEMCRDVALFLKTTMNLTAIRRLSSHSSSHLVSSIIFVSLNEMSSMLKEEVQSLIKVYLRGWIEGLGSGIGEDLHDSWLNKCTVNFFSC</sequence>
<reference evidence="1 2" key="1">
    <citation type="journal article" date="2015" name="Virology">
        <title>Characterization of a novel adenovirus isolated from a skunk.</title>
        <authorList>
            <person name="Kozak R.A."/>
            <person name="Ackford J.G."/>
            <person name="Slaine P."/>
            <person name="Li A."/>
            <person name="Carman S."/>
            <person name="Campbell D."/>
            <person name="Welch M.K."/>
            <person name="Kropinski A.M."/>
            <person name="Nagy E."/>
        </authorList>
    </citation>
    <scope>NUCLEOTIDE SEQUENCE [LARGE SCALE GENOMIC DNA]</scope>
    <source>
        <strain evidence="1">SkAdV-PB1</strain>
    </source>
</reference>
<evidence type="ECO:0000313" key="1">
    <source>
        <dbReference type="EMBL" id="AKC34865.1"/>
    </source>
</evidence>
<organism evidence="1 2">
    <name type="scientific">Skunk adenovirus 1</name>
    <dbReference type="NCBI Taxonomy" id="2698728"/>
    <lineage>
        <taxon>Viruses</taxon>
        <taxon>Varidnaviria</taxon>
        <taxon>Bamfordvirae</taxon>
        <taxon>Preplasmiviricota</taxon>
        <taxon>Polisuviricotina</taxon>
        <taxon>Pharingeaviricetes</taxon>
        <taxon>Rowavirales</taxon>
        <taxon>Adenoviridae</taxon>
        <taxon>Mastadenovirus</taxon>
        <taxon>Mastadenovirus trianonense</taxon>
        <taxon>Skunk mastadenovirus A</taxon>
    </lineage>
</organism>
<dbReference type="Proteomes" id="UP000162613">
    <property type="component" value="Segment"/>
</dbReference>
<protein>
    <submittedName>
        <fullName evidence="1">E4 ORFB</fullName>
    </submittedName>
</protein>
<gene>
    <name evidence="1" type="primary">29</name>
</gene>
<keyword evidence="2" id="KW-1185">Reference proteome</keyword>
<evidence type="ECO:0000313" key="2">
    <source>
        <dbReference type="Proteomes" id="UP000162613"/>
    </source>
</evidence>
<name>A0A0K0MGD4_9ADEN</name>
<dbReference type="RefSeq" id="YP_009162611.1">
    <property type="nucleotide sequence ID" value="NC_027708.1"/>
</dbReference>
<dbReference type="OrthoDB" id="23211at10239"/>
<accession>A0A0K0MGD4</accession>
<dbReference type="EMBL" id="KP238322">
    <property type="protein sequence ID" value="AKC34865.1"/>
    <property type="molecule type" value="Genomic_DNA"/>
</dbReference>
<proteinExistence type="predicted"/>
<dbReference type="GeneID" id="25396044"/>
<dbReference type="KEGG" id="vg:25396044"/>